<dbReference type="InterPro" id="IPR001451">
    <property type="entry name" value="Hexapep"/>
</dbReference>
<reference evidence="3 4" key="1">
    <citation type="submission" date="2017-05" db="EMBL/GenBank/DDBJ databases">
        <title>Host range expansion of the Methanosphaera genus to humans and monogastric animals involves recent and extensive reduction in genome content.</title>
        <authorList>
            <person name="Hoedt E.C."/>
            <person name="Volmer J.G."/>
            <person name="Parks D.H."/>
            <person name="Rosewarne C.P."/>
            <person name="Denman S.E."/>
            <person name="Mcsweeney C.S."/>
            <person name="O Cuiv P."/>
            <person name="Hugenholtz P."/>
            <person name="Tyson G.W."/>
            <person name="Morrison M."/>
        </authorList>
    </citation>
    <scope>NUCLEOTIDE SEQUENCE [LARGE SCALE GENOMIC DNA]</scope>
    <source>
        <strain evidence="3 4">PA5</strain>
    </source>
</reference>
<protein>
    <recommendedName>
        <fullName evidence="5">Acetyltransferase</fullName>
    </recommendedName>
</protein>
<dbReference type="PANTHER" id="PTHR23416">
    <property type="entry name" value="SIALIC ACID SYNTHASE-RELATED"/>
    <property type="match status" value="1"/>
</dbReference>
<dbReference type="InterPro" id="IPR011004">
    <property type="entry name" value="Trimer_LpxA-like_sf"/>
</dbReference>
<evidence type="ECO:0000256" key="2">
    <source>
        <dbReference type="ARBA" id="ARBA00022679"/>
    </source>
</evidence>
<dbReference type="Gene3D" id="2.160.10.10">
    <property type="entry name" value="Hexapeptide repeat proteins"/>
    <property type="match status" value="1"/>
</dbReference>
<sequence>MNLKEILKKKVEEDPDSFISKRIFQIFRVLHDLNIYFIYITGNIPSHRFREFMYRNIFKVKLSKNSIIYWKCRFFRPSNVHINDNTIIGDNAFLDGRGGLYIGCNVNIAGNFKVYTMEHDITSPTFESTSDSVYIDDYVYIGTNVMIMPGVHIHEGAVIASGAVVTKDVPSWCMYGGVPAKYIKDRPVVKYTLNTKIKDLFR</sequence>
<dbReference type="GO" id="GO:0005829">
    <property type="term" value="C:cytosol"/>
    <property type="evidence" value="ECO:0007669"/>
    <property type="project" value="TreeGrafter"/>
</dbReference>
<dbReference type="SUPFAM" id="SSF51161">
    <property type="entry name" value="Trimeric LpxA-like enzymes"/>
    <property type="match status" value="1"/>
</dbReference>
<name>A0A328Q6F9_9EURY</name>
<evidence type="ECO:0000313" key="3">
    <source>
        <dbReference type="EMBL" id="RAP03765.1"/>
    </source>
</evidence>
<evidence type="ECO:0000256" key="1">
    <source>
        <dbReference type="ARBA" id="ARBA00007274"/>
    </source>
</evidence>
<dbReference type="InterPro" id="IPR051159">
    <property type="entry name" value="Hexapeptide_acetyltransf"/>
</dbReference>
<dbReference type="AlphaFoldDB" id="A0A328Q6F9"/>
<comment type="caution">
    <text evidence="3">The sequence shown here is derived from an EMBL/GenBank/DDBJ whole genome shotgun (WGS) entry which is preliminary data.</text>
</comment>
<dbReference type="EMBL" id="NGJK01000005">
    <property type="protein sequence ID" value="RAP03765.1"/>
    <property type="molecule type" value="Genomic_DNA"/>
</dbReference>
<dbReference type="CDD" id="cd04647">
    <property type="entry name" value="LbH_MAT_like"/>
    <property type="match status" value="1"/>
</dbReference>
<dbReference type="GO" id="GO:0008374">
    <property type="term" value="F:O-acyltransferase activity"/>
    <property type="evidence" value="ECO:0007669"/>
    <property type="project" value="TreeGrafter"/>
</dbReference>
<accession>A0A328Q6F9</accession>
<evidence type="ECO:0008006" key="5">
    <source>
        <dbReference type="Google" id="ProtNLM"/>
    </source>
</evidence>
<gene>
    <name evidence="3" type="ORF">CA615_00320</name>
</gene>
<proteinExistence type="inferred from homology"/>
<evidence type="ECO:0000313" key="4">
    <source>
        <dbReference type="Proteomes" id="UP000248557"/>
    </source>
</evidence>
<dbReference type="Proteomes" id="UP000248557">
    <property type="component" value="Unassembled WGS sequence"/>
</dbReference>
<keyword evidence="2" id="KW-0808">Transferase</keyword>
<comment type="similarity">
    <text evidence="1">Belongs to the transferase hexapeptide repeat family.</text>
</comment>
<dbReference type="PANTHER" id="PTHR23416:SF23">
    <property type="entry name" value="ACETYLTRANSFERASE C18B11.09C-RELATED"/>
    <property type="match status" value="1"/>
</dbReference>
<dbReference type="Pfam" id="PF00132">
    <property type="entry name" value="Hexapep"/>
    <property type="match status" value="1"/>
</dbReference>
<organism evidence="3 4">
    <name type="scientific">Methanosphaera stadtmanae</name>
    <dbReference type="NCBI Taxonomy" id="2317"/>
    <lineage>
        <taxon>Archaea</taxon>
        <taxon>Methanobacteriati</taxon>
        <taxon>Methanobacteriota</taxon>
        <taxon>Methanomada group</taxon>
        <taxon>Methanobacteria</taxon>
        <taxon>Methanobacteriales</taxon>
        <taxon>Methanobacteriaceae</taxon>
        <taxon>Methanosphaera</taxon>
    </lineage>
</organism>